<sequence>MKTSHVAAFLLGAMAGSIVALLYAPQSGRKTRRQIRNFVDDELEEAGEFVERTKAQVKDTVTRGMNQIRESAAQVRSYVNDEVAGIKAGLCDCSKGAPTEEE</sequence>
<evidence type="ECO:0000313" key="2">
    <source>
        <dbReference type="EMBL" id="HIZ15132.1"/>
    </source>
</evidence>
<proteinExistence type="predicted"/>
<reference evidence="2" key="2">
    <citation type="submission" date="2021-04" db="EMBL/GenBank/DDBJ databases">
        <authorList>
            <person name="Gilroy R."/>
        </authorList>
    </citation>
    <scope>NUCLEOTIDE SEQUENCE</scope>
    <source>
        <strain evidence="2">ChiHjej11B10-19426</strain>
    </source>
</reference>
<feature type="transmembrane region" description="Helical" evidence="1">
    <location>
        <begin position="6"/>
        <end position="24"/>
    </location>
</feature>
<comment type="caution">
    <text evidence="2">The sequence shown here is derived from an EMBL/GenBank/DDBJ whole genome shotgun (WGS) entry which is preliminary data.</text>
</comment>
<keyword evidence="1" id="KW-1133">Transmembrane helix</keyword>
<protein>
    <submittedName>
        <fullName evidence="2">YtxH domain-containing protein</fullName>
    </submittedName>
</protein>
<name>A0A9D2DE08_9BACT</name>
<evidence type="ECO:0000313" key="3">
    <source>
        <dbReference type="Proteomes" id="UP000824014"/>
    </source>
</evidence>
<dbReference type="EMBL" id="DXCC01000014">
    <property type="protein sequence ID" value="HIZ15132.1"/>
    <property type="molecule type" value="Genomic_DNA"/>
</dbReference>
<dbReference type="Pfam" id="PF12732">
    <property type="entry name" value="YtxH"/>
    <property type="match status" value="1"/>
</dbReference>
<reference evidence="2" key="1">
    <citation type="journal article" date="2021" name="PeerJ">
        <title>Extensive microbial diversity within the chicken gut microbiome revealed by metagenomics and culture.</title>
        <authorList>
            <person name="Gilroy R."/>
            <person name="Ravi A."/>
            <person name="Getino M."/>
            <person name="Pursley I."/>
            <person name="Horton D.L."/>
            <person name="Alikhan N.F."/>
            <person name="Baker D."/>
            <person name="Gharbi K."/>
            <person name="Hall N."/>
            <person name="Watson M."/>
            <person name="Adriaenssens E.M."/>
            <person name="Foster-Nyarko E."/>
            <person name="Jarju S."/>
            <person name="Secka A."/>
            <person name="Antonio M."/>
            <person name="Oren A."/>
            <person name="Chaudhuri R.R."/>
            <person name="La Ragione R."/>
            <person name="Hildebrand F."/>
            <person name="Pallen M.J."/>
        </authorList>
    </citation>
    <scope>NUCLEOTIDE SEQUENCE</scope>
    <source>
        <strain evidence="2">ChiHjej11B10-19426</strain>
    </source>
</reference>
<dbReference type="Proteomes" id="UP000824014">
    <property type="component" value="Unassembled WGS sequence"/>
</dbReference>
<keyword evidence="1" id="KW-0472">Membrane</keyword>
<evidence type="ECO:0000256" key="1">
    <source>
        <dbReference type="SAM" id="Phobius"/>
    </source>
</evidence>
<dbReference type="InterPro" id="IPR024623">
    <property type="entry name" value="YtxH"/>
</dbReference>
<dbReference type="AlphaFoldDB" id="A0A9D2DE08"/>
<gene>
    <name evidence="2" type="ORF">H9816_04410</name>
</gene>
<keyword evidence="1" id="KW-0812">Transmembrane</keyword>
<organism evidence="2 3">
    <name type="scientific">Candidatus Tidjanibacter faecipullorum</name>
    <dbReference type="NCBI Taxonomy" id="2838766"/>
    <lineage>
        <taxon>Bacteria</taxon>
        <taxon>Pseudomonadati</taxon>
        <taxon>Bacteroidota</taxon>
        <taxon>Bacteroidia</taxon>
        <taxon>Bacteroidales</taxon>
        <taxon>Rikenellaceae</taxon>
        <taxon>Tidjanibacter</taxon>
    </lineage>
</organism>
<accession>A0A9D2DE08</accession>